<dbReference type="Gene3D" id="3.40.50.300">
    <property type="entry name" value="P-loop containing nucleotide triphosphate hydrolases"/>
    <property type="match status" value="1"/>
</dbReference>
<gene>
    <name evidence="2" type="ORF">SAMN05216266_11014</name>
</gene>
<dbReference type="SUPFAM" id="SSF52540">
    <property type="entry name" value="P-loop containing nucleoside triphosphate hydrolases"/>
    <property type="match status" value="1"/>
</dbReference>
<evidence type="ECO:0000256" key="1">
    <source>
        <dbReference type="SAM" id="MobiDB-lite"/>
    </source>
</evidence>
<feature type="region of interest" description="Disordered" evidence="1">
    <location>
        <begin position="381"/>
        <end position="404"/>
    </location>
</feature>
<dbReference type="AlphaFoldDB" id="A0A1I1ANU9"/>
<accession>A0A1I1ANU9</accession>
<dbReference type="InterPro" id="IPR027417">
    <property type="entry name" value="P-loop_NTPase"/>
</dbReference>
<name>A0A1I1ANU9_9PSEU</name>
<proteinExistence type="predicted"/>
<dbReference type="STRING" id="490629.SAMN05216266_11014"/>
<dbReference type="EMBL" id="FOKG01000010">
    <property type="protein sequence ID" value="SFB39735.1"/>
    <property type="molecule type" value="Genomic_DNA"/>
</dbReference>
<organism evidence="2 3">
    <name type="scientific">Amycolatopsis marina</name>
    <dbReference type="NCBI Taxonomy" id="490629"/>
    <lineage>
        <taxon>Bacteria</taxon>
        <taxon>Bacillati</taxon>
        <taxon>Actinomycetota</taxon>
        <taxon>Actinomycetes</taxon>
        <taxon>Pseudonocardiales</taxon>
        <taxon>Pseudonocardiaceae</taxon>
        <taxon>Amycolatopsis</taxon>
    </lineage>
</organism>
<reference evidence="3" key="1">
    <citation type="submission" date="2016-10" db="EMBL/GenBank/DDBJ databases">
        <authorList>
            <person name="Varghese N."/>
            <person name="Submissions S."/>
        </authorList>
    </citation>
    <scope>NUCLEOTIDE SEQUENCE [LARGE SCALE GENOMIC DNA]</scope>
    <source>
        <strain evidence="3">CGMCC 4.3568</strain>
    </source>
</reference>
<evidence type="ECO:0000313" key="2">
    <source>
        <dbReference type="EMBL" id="SFB39735.1"/>
    </source>
</evidence>
<sequence>MTCPTGRHVFLPDDPPALVSTQRAECGNECEDLTSGNTPVSTDSTVSTDLDLLAGIRNGEWLDRQVFPPLNYAVPGLIPEGAMVLIGPPKVGKSYFLGGILLAVAEGGYALGKIPTGPRKPVLYLALEDGDRRMQKRCRELLDDGPIPGRFNYVTKVQPRQVIATIQAFLQRHPDTVLVVLDTLGKVMPEARPGESAYQRDYRIAGALKAIADDHPGLALVVVHHDRKAATEDFVESVSGTNGLAGAMDTICVLVRKRQSTEGVLKVTGRDVPEAEYALSVADGRWTLDGGDLAEAAVTARDREESAGLGDRSTQIVRIVGQHPDGIGPTRLAVELGIEPKHAGEYLRRLEQSGRITKGGRGIYRPAHRSVETVETVETPGGELLQFPHGPASVENDYQPEDVS</sequence>
<dbReference type="Proteomes" id="UP000243799">
    <property type="component" value="Unassembled WGS sequence"/>
</dbReference>
<protein>
    <submittedName>
        <fullName evidence="2">AAA domain-containing protein</fullName>
    </submittedName>
</protein>
<keyword evidence="3" id="KW-1185">Reference proteome</keyword>
<dbReference type="Pfam" id="PF13481">
    <property type="entry name" value="AAA_25"/>
    <property type="match status" value="1"/>
</dbReference>
<evidence type="ECO:0000313" key="3">
    <source>
        <dbReference type="Proteomes" id="UP000243799"/>
    </source>
</evidence>
<dbReference type="RefSeq" id="WP_177242662.1">
    <property type="nucleotide sequence ID" value="NZ_FOKG01000010.1"/>
</dbReference>